<gene>
    <name evidence="1" type="ORF">BL57_219c</name>
</gene>
<protein>
    <submittedName>
        <fullName evidence="1">Uncharacterized protein</fullName>
    </submittedName>
</protein>
<proteinExistence type="predicted"/>
<reference evidence="1" key="1">
    <citation type="submission" date="2024-10" db="EMBL/GenBank/DDBJ databases">
        <title>Genetic diversity among independent isolates of the Dolichocephalovirinae subfamily.</title>
        <authorList>
            <person name="Ely B."/>
            <person name="Thomas Q."/>
            <person name="Mohammadi T."/>
        </authorList>
    </citation>
    <scope>NUCLEOTIDE SEQUENCE</scope>
</reference>
<organism evidence="1">
    <name type="scientific">Caulobacter phage BL57</name>
    <dbReference type="NCBI Taxonomy" id="3348355"/>
    <lineage>
        <taxon>Viruses</taxon>
    </lineage>
</organism>
<dbReference type="EMBL" id="PQ287320">
    <property type="protein sequence ID" value="XHV10691.1"/>
    <property type="molecule type" value="Genomic_DNA"/>
</dbReference>
<accession>A0AB74UNJ0</accession>
<name>A0AB74UNJ0_9VIRU</name>
<evidence type="ECO:0000313" key="1">
    <source>
        <dbReference type="EMBL" id="XHV10691.1"/>
    </source>
</evidence>
<sequence>MPKTRPLRANEREMFEELFETLNDARPVEGMLRQRLRAFFQDYPMSHIRIADGELLR</sequence>